<dbReference type="EnsemblPlants" id="Ma11_t11680.1">
    <property type="protein sequence ID" value="Ma11_p11680.1"/>
    <property type="gene ID" value="Ma11_g11680"/>
</dbReference>
<dbReference type="AlphaFoldDB" id="A0A804L6U7"/>
<dbReference type="OMA" id="SCLVSCC"/>
<dbReference type="InterPro" id="IPR046848">
    <property type="entry name" value="E_motif"/>
</dbReference>
<dbReference type="PANTHER" id="PTHR47926">
    <property type="entry name" value="PENTATRICOPEPTIDE REPEAT-CONTAINING PROTEIN"/>
    <property type="match status" value="1"/>
</dbReference>
<name>A0A804L6U7_MUSAM</name>
<protein>
    <recommendedName>
        <fullName evidence="5">Pentatricopeptide repeat-containing protein</fullName>
    </recommendedName>
</protein>
<dbReference type="Gramene" id="Ma11_t11680.1">
    <property type="protein sequence ID" value="Ma11_p11680.1"/>
    <property type="gene ID" value="Ma11_g11680"/>
</dbReference>
<evidence type="ECO:0000313" key="3">
    <source>
        <dbReference type="EnsemblPlants" id="Ma11_p11680.1"/>
    </source>
</evidence>
<reference evidence="3" key="1">
    <citation type="submission" date="2021-05" db="UniProtKB">
        <authorList>
            <consortium name="EnsemblPlants"/>
        </authorList>
    </citation>
    <scope>IDENTIFICATION</scope>
    <source>
        <strain evidence="3">subsp. malaccensis</strain>
    </source>
</reference>
<proteinExistence type="predicted"/>
<dbReference type="Pfam" id="PF13041">
    <property type="entry name" value="PPR_2"/>
    <property type="match status" value="3"/>
</dbReference>
<feature type="repeat" description="PPR" evidence="2">
    <location>
        <begin position="228"/>
        <end position="258"/>
    </location>
</feature>
<keyword evidence="4" id="KW-1185">Reference proteome</keyword>
<dbReference type="GO" id="GO:0009451">
    <property type="term" value="P:RNA modification"/>
    <property type="evidence" value="ECO:0007669"/>
    <property type="project" value="InterPro"/>
</dbReference>
<evidence type="ECO:0000313" key="4">
    <source>
        <dbReference type="Proteomes" id="UP000012960"/>
    </source>
</evidence>
<feature type="repeat" description="PPR" evidence="2">
    <location>
        <begin position="193"/>
        <end position="227"/>
    </location>
</feature>
<sequence>MNNINPFKSMNLCFFYEMRWRTPILSASSVRSLLREVAATKSLPQIAQLHQHLTAAGLTGDPFLSTKLLELYADAGDLPSALSLFAVLPSPSVFAWTPILALLSRSGHHPRCLAAYRSMRFAAIAPDGYVFPPVLRSAAGHHHPTATASLHADAVKFAAATALPVANALINAYSKSGDLAAARHAFDFEDGSDLLSWNSIIAAYAIAGCIEPALGLLDSMRSDGYDPDVVTWNTIMDGYCRAGRCSEAREILDALPQPNAVSWTTVISGYSRSGNHEAALEIFSRMMHAGTVPPDPDTLSCVASSLRHVEALGAALSVHAYGLKTTAVDAFYRVAGAALVALYASRGRISTAKVVFDMMSPADVVTWNAVILGFGRAGLTRVALEYFSAMLSRGIRSNCTTIATVLPLCDMKLGKEVHAHVIRQSDAYASSTVQNTLIDMYSRAGCVDRAHQVFAKIEVDDVVTWNTMIGAYGAHGLGTQALQLAHRMVRRGLKPDAVTLTSTLVACARCGLVGEGLEFLETVVRDLGLVPSKEQYACVVDLLARAGRFEEAAGLAGTMPTRGGAEAWGALLSACRTHQNVEVGRLAFEQLLRLEPGNPGNYVTMSNIYVRAARWEDAKKVRLMMQRKELSKPSGHSWIAAGSRTR</sequence>
<keyword evidence="1" id="KW-0677">Repeat</keyword>
<dbReference type="FunFam" id="1.25.40.10:FF:000090">
    <property type="entry name" value="Pentatricopeptide repeat-containing protein, chloroplastic"/>
    <property type="match status" value="1"/>
</dbReference>
<dbReference type="InterPro" id="IPR002885">
    <property type="entry name" value="PPR_rpt"/>
</dbReference>
<dbReference type="NCBIfam" id="TIGR00756">
    <property type="entry name" value="PPR"/>
    <property type="match status" value="6"/>
</dbReference>
<dbReference type="Proteomes" id="UP000012960">
    <property type="component" value="Unplaced"/>
</dbReference>
<accession>A0A804L6U7</accession>
<feature type="repeat" description="PPR" evidence="2">
    <location>
        <begin position="363"/>
        <end position="397"/>
    </location>
</feature>
<dbReference type="Pfam" id="PF01535">
    <property type="entry name" value="PPR"/>
    <property type="match status" value="3"/>
</dbReference>
<organism evidence="3 4">
    <name type="scientific">Musa acuminata subsp. malaccensis</name>
    <name type="common">Wild banana</name>
    <name type="synonym">Musa malaccensis</name>
    <dbReference type="NCBI Taxonomy" id="214687"/>
    <lineage>
        <taxon>Eukaryota</taxon>
        <taxon>Viridiplantae</taxon>
        <taxon>Streptophyta</taxon>
        <taxon>Embryophyta</taxon>
        <taxon>Tracheophyta</taxon>
        <taxon>Spermatophyta</taxon>
        <taxon>Magnoliopsida</taxon>
        <taxon>Liliopsida</taxon>
        <taxon>Zingiberales</taxon>
        <taxon>Musaceae</taxon>
        <taxon>Musa</taxon>
    </lineage>
</organism>
<dbReference type="Gene3D" id="1.25.40.10">
    <property type="entry name" value="Tetratricopeptide repeat domain"/>
    <property type="match status" value="4"/>
</dbReference>
<evidence type="ECO:0008006" key="5">
    <source>
        <dbReference type="Google" id="ProtNLM"/>
    </source>
</evidence>
<dbReference type="SUPFAM" id="SSF48452">
    <property type="entry name" value="TPR-like"/>
    <property type="match status" value="1"/>
</dbReference>
<dbReference type="Pfam" id="PF20431">
    <property type="entry name" value="E_motif"/>
    <property type="match status" value="1"/>
</dbReference>
<dbReference type="InParanoid" id="A0A804L6U7"/>
<dbReference type="GO" id="GO:0003723">
    <property type="term" value="F:RNA binding"/>
    <property type="evidence" value="ECO:0007669"/>
    <property type="project" value="InterPro"/>
</dbReference>
<dbReference type="PANTHER" id="PTHR47926:SF342">
    <property type="entry name" value="TETRATRICOPEPTIDE-LIKE HELICAL DOMAIN-CONTAINING PROTEIN-RELATED"/>
    <property type="match status" value="1"/>
</dbReference>
<evidence type="ECO:0000256" key="1">
    <source>
        <dbReference type="ARBA" id="ARBA00022737"/>
    </source>
</evidence>
<dbReference type="InterPro" id="IPR011990">
    <property type="entry name" value="TPR-like_helical_dom_sf"/>
</dbReference>
<evidence type="ECO:0000256" key="2">
    <source>
        <dbReference type="PROSITE-ProRule" id="PRU00708"/>
    </source>
</evidence>
<dbReference type="PROSITE" id="PS51375">
    <property type="entry name" value="PPR"/>
    <property type="match status" value="5"/>
</dbReference>
<feature type="repeat" description="PPR" evidence="2">
    <location>
        <begin position="461"/>
        <end position="495"/>
    </location>
</feature>
<dbReference type="InterPro" id="IPR046960">
    <property type="entry name" value="PPR_At4g14850-like_plant"/>
</dbReference>
<feature type="repeat" description="PPR" evidence="2">
    <location>
        <begin position="259"/>
        <end position="293"/>
    </location>
</feature>